<sequence>MHPDSASKRKQTKLISTKPGQRGAGETETETDEPPRHLPISRLPPSPRSPLIPPNILQARLTPLLFEFSRLLSIVPALFGVFYLCYHIYSPPDPTTVVDGSGRRPPERVDFGVAALWALLTGYQCLHLTTGLLARWRVYYPPLATLIRLISLQAICWPATHLTLSLLEHDKRPVIVWAVIGTTTCASRSVQIWVTSNLWWEGTGAKGGPGRSNNWQWLKGGQWGGRRWDWNDVVKKCMLPAGVVYCVMAWAEQLRREWSGC</sequence>
<protein>
    <submittedName>
        <fullName evidence="3">Uncharacterized protein</fullName>
    </submittedName>
</protein>
<dbReference type="PANTHER" id="PTHR28147">
    <property type="entry name" value="N-GLYCOSYLATION PROTEIN EOS1"/>
    <property type="match status" value="1"/>
</dbReference>
<keyword evidence="2" id="KW-0472">Membrane</keyword>
<gene>
    <name evidence="3" type="ORF">BT96DRAFT_862355</name>
</gene>
<dbReference type="GO" id="GO:0034599">
    <property type="term" value="P:cellular response to oxidative stress"/>
    <property type="evidence" value="ECO:0007669"/>
    <property type="project" value="InterPro"/>
</dbReference>
<dbReference type="PANTHER" id="PTHR28147:SF1">
    <property type="entry name" value="N-GLYCOSYLATION PROTEIN EOS1"/>
    <property type="match status" value="1"/>
</dbReference>
<dbReference type="Proteomes" id="UP000799118">
    <property type="component" value="Unassembled WGS sequence"/>
</dbReference>
<dbReference type="Pfam" id="PF12326">
    <property type="entry name" value="EOS1"/>
    <property type="match status" value="1"/>
</dbReference>
<reference evidence="3" key="1">
    <citation type="journal article" date="2019" name="Environ. Microbiol.">
        <title>Fungal ecological strategies reflected in gene transcription - a case study of two litter decomposers.</title>
        <authorList>
            <person name="Barbi F."/>
            <person name="Kohler A."/>
            <person name="Barry K."/>
            <person name="Baskaran P."/>
            <person name="Daum C."/>
            <person name="Fauchery L."/>
            <person name="Ihrmark K."/>
            <person name="Kuo A."/>
            <person name="LaButti K."/>
            <person name="Lipzen A."/>
            <person name="Morin E."/>
            <person name="Grigoriev I.V."/>
            <person name="Henrissat B."/>
            <person name="Lindahl B."/>
            <person name="Martin F."/>
        </authorList>
    </citation>
    <scope>NUCLEOTIDE SEQUENCE</scope>
    <source>
        <strain evidence="3">JB14</strain>
    </source>
</reference>
<evidence type="ECO:0000313" key="3">
    <source>
        <dbReference type="EMBL" id="KAE9394955.1"/>
    </source>
</evidence>
<dbReference type="GO" id="GO:0005789">
    <property type="term" value="C:endoplasmic reticulum membrane"/>
    <property type="evidence" value="ECO:0007669"/>
    <property type="project" value="InterPro"/>
</dbReference>
<organism evidence="3 4">
    <name type="scientific">Gymnopus androsaceus JB14</name>
    <dbReference type="NCBI Taxonomy" id="1447944"/>
    <lineage>
        <taxon>Eukaryota</taxon>
        <taxon>Fungi</taxon>
        <taxon>Dikarya</taxon>
        <taxon>Basidiomycota</taxon>
        <taxon>Agaricomycotina</taxon>
        <taxon>Agaricomycetes</taxon>
        <taxon>Agaricomycetidae</taxon>
        <taxon>Agaricales</taxon>
        <taxon>Marasmiineae</taxon>
        <taxon>Omphalotaceae</taxon>
        <taxon>Gymnopus</taxon>
    </lineage>
</organism>
<dbReference type="EMBL" id="ML769540">
    <property type="protein sequence ID" value="KAE9394955.1"/>
    <property type="molecule type" value="Genomic_DNA"/>
</dbReference>
<dbReference type="GO" id="GO:0006487">
    <property type="term" value="P:protein N-linked glycosylation"/>
    <property type="evidence" value="ECO:0007669"/>
    <property type="project" value="TreeGrafter"/>
</dbReference>
<evidence type="ECO:0000256" key="2">
    <source>
        <dbReference type="SAM" id="Phobius"/>
    </source>
</evidence>
<evidence type="ECO:0000256" key="1">
    <source>
        <dbReference type="SAM" id="MobiDB-lite"/>
    </source>
</evidence>
<dbReference type="InterPro" id="IPR021100">
    <property type="entry name" value="N-glycosylation_EOS1"/>
</dbReference>
<keyword evidence="2" id="KW-1133">Transmembrane helix</keyword>
<feature type="region of interest" description="Disordered" evidence="1">
    <location>
        <begin position="1"/>
        <end position="49"/>
    </location>
</feature>
<evidence type="ECO:0000313" key="4">
    <source>
        <dbReference type="Proteomes" id="UP000799118"/>
    </source>
</evidence>
<proteinExistence type="predicted"/>
<keyword evidence="4" id="KW-1185">Reference proteome</keyword>
<feature type="transmembrane region" description="Helical" evidence="2">
    <location>
        <begin position="109"/>
        <end position="134"/>
    </location>
</feature>
<dbReference type="AlphaFoldDB" id="A0A6A4HD20"/>
<dbReference type="OrthoDB" id="2139606at2759"/>
<feature type="transmembrane region" description="Helical" evidence="2">
    <location>
        <begin position="68"/>
        <end position="89"/>
    </location>
</feature>
<name>A0A6A4HD20_9AGAR</name>
<keyword evidence="2" id="KW-0812">Transmembrane</keyword>
<accession>A0A6A4HD20</accession>